<dbReference type="AlphaFoldDB" id="A0A5K7XD34"/>
<proteinExistence type="predicted"/>
<sequence>MFYLFIITRIRSRPLGVVLALAIAAVVADNAHAQHADVLVQTLGNRLATGSADFDSGSWTLGRRVYSSEFGSNWSVNNPGFNALAATSPSMPAGASRLPGNTSLAWDFMPMKIDGVLQNAFYWDGAGSTAAAVDFGALPGPDYEIALYGRNAPVAVDGAASLVAGDVIDVTSSSGALHSHRYLYLDSGNQNAAGPPVDGIYLLSLRMKMNGYDPSQPIYMVLGTPGSTLAALQAAESWVTAWADELAPDFDADFNGDWVVDGSDFLVWQRNFGATNARLVLGDADRDGTVGAGDLAAWREEFGLSIDSFAGAVNGTLPTPAVSVVPEPSGAVLALLGISALARCVRMRLH</sequence>
<keyword evidence="1" id="KW-0732">Signal</keyword>
<organism evidence="2 3">
    <name type="scientific">Lacipirellula parvula</name>
    <dbReference type="NCBI Taxonomy" id="2650471"/>
    <lineage>
        <taxon>Bacteria</taxon>
        <taxon>Pseudomonadati</taxon>
        <taxon>Planctomycetota</taxon>
        <taxon>Planctomycetia</taxon>
        <taxon>Pirellulales</taxon>
        <taxon>Lacipirellulaceae</taxon>
        <taxon>Lacipirellula</taxon>
    </lineage>
</organism>
<dbReference type="Proteomes" id="UP000326837">
    <property type="component" value="Chromosome"/>
</dbReference>
<dbReference type="PROSITE" id="PS00018">
    <property type="entry name" value="EF_HAND_1"/>
    <property type="match status" value="1"/>
</dbReference>
<dbReference type="EMBL" id="AP021861">
    <property type="protein sequence ID" value="BBO32721.1"/>
    <property type="molecule type" value="Genomic_DNA"/>
</dbReference>
<dbReference type="InterPro" id="IPR018247">
    <property type="entry name" value="EF_Hand_1_Ca_BS"/>
</dbReference>
<dbReference type="KEGG" id="lpav:PLANPX_2333"/>
<feature type="signal peptide" evidence="1">
    <location>
        <begin position="1"/>
        <end position="33"/>
    </location>
</feature>
<gene>
    <name evidence="2" type="ORF">PLANPX_2333</name>
</gene>
<reference evidence="3" key="1">
    <citation type="submission" date="2019-10" db="EMBL/GenBank/DDBJ databases">
        <title>Lacipirellula parvula gen. nov., sp. nov., representing a lineage of planctomycetes widespread in freshwater anoxic habitats, and description of the family Lacipirellulaceae.</title>
        <authorList>
            <person name="Dedysh S.N."/>
            <person name="Kulichevskaya I.S."/>
            <person name="Beletsky A.V."/>
            <person name="Rakitin A.L."/>
            <person name="Mardanov A.V."/>
            <person name="Ivanova A.A."/>
            <person name="Saltykova V.X."/>
            <person name="Rijpstra W.I.C."/>
            <person name="Sinninghe Damste J.S."/>
            <person name="Ravin N.V."/>
        </authorList>
    </citation>
    <scope>NUCLEOTIDE SEQUENCE [LARGE SCALE GENOMIC DNA]</scope>
    <source>
        <strain evidence="3">PX69</strain>
    </source>
</reference>
<evidence type="ECO:0000256" key="1">
    <source>
        <dbReference type="SAM" id="SignalP"/>
    </source>
</evidence>
<feature type="chain" id="PRO_5025038040" description="PEP-CTERM protein-sorting domain-containing protein" evidence="1">
    <location>
        <begin position="34"/>
        <end position="350"/>
    </location>
</feature>
<keyword evidence="3" id="KW-1185">Reference proteome</keyword>
<accession>A0A5K7XD34</accession>
<protein>
    <recommendedName>
        <fullName evidence="4">PEP-CTERM protein-sorting domain-containing protein</fullName>
    </recommendedName>
</protein>
<name>A0A5K7XD34_9BACT</name>
<evidence type="ECO:0000313" key="3">
    <source>
        <dbReference type="Proteomes" id="UP000326837"/>
    </source>
</evidence>
<evidence type="ECO:0000313" key="2">
    <source>
        <dbReference type="EMBL" id="BBO32721.1"/>
    </source>
</evidence>
<evidence type="ECO:0008006" key="4">
    <source>
        <dbReference type="Google" id="ProtNLM"/>
    </source>
</evidence>